<reference evidence="2 3" key="1">
    <citation type="submission" date="2019-06" db="EMBL/GenBank/DDBJ databases">
        <authorList>
            <person name="Li M."/>
        </authorList>
    </citation>
    <scope>NUCLEOTIDE SEQUENCE [LARGE SCALE GENOMIC DNA]</scope>
    <source>
        <strain evidence="2 3">BGMRC6574</strain>
    </source>
</reference>
<proteinExistence type="predicted"/>
<feature type="transmembrane region" description="Helical" evidence="1">
    <location>
        <begin position="134"/>
        <end position="152"/>
    </location>
</feature>
<dbReference type="PIRSF" id="PIRSF033239">
    <property type="entry name" value="ExoD"/>
    <property type="match status" value="1"/>
</dbReference>
<dbReference type="PANTHER" id="PTHR41795:SF1">
    <property type="entry name" value="EXOPOLYSACCHARIDE SYNTHESIS PROTEIN"/>
    <property type="match status" value="1"/>
</dbReference>
<evidence type="ECO:0000313" key="3">
    <source>
        <dbReference type="Proteomes" id="UP000320314"/>
    </source>
</evidence>
<sequence length="203" mass="21197">MTAETNDTAGNADRAVAGILQSAVGAGSGSELTIADIVKSLGDASFGPLLLVPALIAVSPLSGIPGLSSVCGVCIVLIAAQWLIGRSHIWLPGWLMRRHVERERFETAVNALEKPVGFIDRVTRPRLSALMHRPLSWLSPLICLAAGLIMPFLELIPFSASMMGAVVTLLAIANVTRDGLFAMLGYAAVVCAAGAITAITLLI</sequence>
<keyword evidence="1" id="KW-1133">Transmembrane helix</keyword>
<evidence type="ECO:0000313" key="2">
    <source>
        <dbReference type="EMBL" id="TPW27780.1"/>
    </source>
</evidence>
<feature type="transmembrane region" description="Helical" evidence="1">
    <location>
        <begin position="183"/>
        <end position="202"/>
    </location>
</feature>
<dbReference type="Proteomes" id="UP000320314">
    <property type="component" value="Unassembled WGS sequence"/>
</dbReference>
<dbReference type="RefSeq" id="WP_141167126.1">
    <property type="nucleotide sequence ID" value="NZ_VHLH01000019.1"/>
</dbReference>
<evidence type="ECO:0000256" key="1">
    <source>
        <dbReference type="SAM" id="Phobius"/>
    </source>
</evidence>
<dbReference type="InterPro" id="IPR010331">
    <property type="entry name" value="ExoD"/>
</dbReference>
<feature type="transmembrane region" description="Helical" evidence="1">
    <location>
        <begin position="50"/>
        <end position="80"/>
    </location>
</feature>
<organism evidence="2 3">
    <name type="scientific">Pararhizobium mangrovi</name>
    <dbReference type="NCBI Taxonomy" id="2590452"/>
    <lineage>
        <taxon>Bacteria</taxon>
        <taxon>Pseudomonadati</taxon>
        <taxon>Pseudomonadota</taxon>
        <taxon>Alphaproteobacteria</taxon>
        <taxon>Hyphomicrobiales</taxon>
        <taxon>Rhizobiaceae</taxon>
        <taxon>Rhizobium/Agrobacterium group</taxon>
        <taxon>Pararhizobium</taxon>
    </lineage>
</organism>
<dbReference type="PANTHER" id="PTHR41795">
    <property type="entry name" value="EXOPOLYSACCHARIDE SYNTHESIS PROTEIN"/>
    <property type="match status" value="1"/>
</dbReference>
<keyword evidence="1" id="KW-0812">Transmembrane</keyword>
<keyword evidence="1" id="KW-0472">Membrane</keyword>
<name>A0A506U1Y6_9HYPH</name>
<dbReference type="OrthoDB" id="7949130at2"/>
<dbReference type="AlphaFoldDB" id="A0A506U1Y6"/>
<keyword evidence="3" id="KW-1185">Reference proteome</keyword>
<comment type="caution">
    <text evidence="2">The sequence shown here is derived from an EMBL/GenBank/DDBJ whole genome shotgun (WGS) entry which is preliminary data.</text>
</comment>
<protein>
    <submittedName>
        <fullName evidence="2">Exopolysaccharide biosynthesis protein</fullName>
    </submittedName>
</protein>
<gene>
    <name evidence="2" type="ORF">FJU11_11130</name>
</gene>
<dbReference type="Pfam" id="PF06055">
    <property type="entry name" value="ExoD"/>
    <property type="match status" value="1"/>
</dbReference>
<dbReference type="EMBL" id="VHLH01000019">
    <property type="protein sequence ID" value="TPW27780.1"/>
    <property type="molecule type" value="Genomic_DNA"/>
</dbReference>
<accession>A0A506U1Y6</accession>